<organism evidence="1 2">
    <name type="scientific">Friedmanniomyces simplex</name>
    <dbReference type="NCBI Taxonomy" id="329884"/>
    <lineage>
        <taxon>Eukaryota</taxon>
        <taxon>Fungi</taxon>
        <taxon>Dikarya</taxon>
        <taxon>Ascomycota</taxon>
        <taxon>Pezizomycotina</taxon>
        <taxon>Dothideomycetes</taxon>
        <taxon>Dothideomycetidae</taxon>
        <taxon>Mycosphaerellales</taxon>
        <taxon>Teratosphaeriaceae</taxon>
        <taxon>Friedmanniomyces</taxon>
    </lineage>
</organism>
<gene>
    <name evidence="1" type="ORF">B0A55_07744</name>
</gene>
<evidence type="ECO:0000313" key="1">
    <source>
        <dbReference type="EMBL" id="TKA74006.1"/>
    </source>
</evidence>
<name>A0A4U0XDN3_9PEZI</name>
<sequence>MPTQCSPLRPLLGLTRRKVVINNAGISHQSLANELTPTPTAPTFTFTGTDGEKYTAVQTGGHVIVDSTVTISQGVASSVRGVGGISVGHTAIIVSQDQTATTIGFADPGDAASATQAAFSTNAQTYTAIPSGTAAAVFDNGDTTFTLYQGAATQLGSRTVSVGTAVGVDSETLACSLSAATPVASQSAVFTDGGRTYTVLQASGSLPAVIQGDDTTVTVYPGAAETVNGQAVTIDPASSVVFGSQTIGPSALPTTQPTKQAVVTVGGSTISFSGPTVTLNGETVSLRHDGLVAGSGSTQTATFTSPAATPSALVEVVAVFTLSSRNRTVYEVASSSGIVEFEGMRLFVGGSAVTADGHTISVAPSGMMDDGTLIRWTTTTISGAASEMSELQASSLAQPRFDFYVNGGSHYDGH</sequence>
<dbReference type="Proteomes" id="UP000309340">
    <property type="component" value="Unassembled WGS sequence"/>
</dbReference>
<evidence type="ECO:0000313" key="2">
    <source>
        <dbReference type="Proteomes" id="UP000309340"/>
    </source>
</evidence>
<comment type="caution">
    <text evidence="1">The sequence shown here is derived from an EMBL/GenBank/DDBJ whole genome shotgun (WGS) entry which is preliminary data.</text>
</comment>
<dbReference type="OrthoDB" id="496981at2759"/>
<protein>
    <submittedName>
        <fullName evidence="1">Uncharacterized protein</fullName>
    </submittedName>
</protein>
<accession>A0A4U0XDN3</accession>
<proteinExistence type="predicted"/>
<reference evidence="1 2" key="1">
    <citation type="submission" date="2017-03" db="EMBL/GenBank/DDBJ databases">
        <title>Genomes of endolithic fungi from Antarctica.</title>
        <authorList>
            <person name="Coleine C."/>
            <person name="Masonjones S."/>
            <person name="Stajich J.E."/>
        </authorList>
    </citation>
    <scope>NUCLEOTIDE SEQUENCE [LARGE SCALE GENOMIC DNA]</scope>
    <source>
        <strain evidence="1 2">CCFEE 5184</strain>
    </source>
</reference>
<keyword evidence="2" id="KW-1185">Reference proteome</keyword>
<dbReference type="EMBL" id="NAJQ01000243">
    <property type="protein sequence ID" value="TKA74006.1"/>
    <property type="molecule type" value="Genomic_DNA"/>
</dbReference>
<dbReference type="AlphaFoldDB" id="A0A4U0XDN3"/>